<feature type="region of interest" description="Disordered" evidence="3">
    <location>
        <begin position="907"/>
        <end position="927"/>
    </location>
</feature>
<dbReference type="Proteomes" id="UP001378592">
    <property type="component" value="Unassembled WGS sequence"/>
</dbReference>
<evidence type="ECO:0000259" key="4">
    <source>
        <dbReference type="PROSITE" id="PS51376"/>
    </source>
</evidence>
<feature type="compositionally biased region" description="Basic and acidic residues" evidence="3">
    <location>
        <begin position="817"/>
        <end position="830"/>
    </location>
</feature>
<evidence type="ECO:0000256" key="3">
    <source>
        <dbReference type="SAM" id="MobiDB-lite"/>
    </source>
</evidence>
<gene>
    <name evidence="5" type="ORF">R5R35_005736</name>
</gene>
<evidence type="ECO:0000256" key="1">
    <source>
        <dbReference type="ARBA" id="ARBA00022553"/>
    </source>
</evidence>
<organism evidence="5 6">
    <name type="scientific">Gryllus longicercus</name>
    <dbReference type="NCBI Taxonomy" id="2509291"/>
    <lineage>
        <taxon>Eukaryota</taxon>
        <taxon>Metazoa</taxon>
        <taxon>Ecdysozoa</taxon>
        <taxon>Arthropoda</taxon>
        <taxon>Hexapoda</taxon>
        <taxon>Insecta</taxon>
        <taxon>Pterygota</taxon>
        <taxon>Neoptera</taxon>
        <taxon>Polyneoptera</taxon>
        <taxon>Orthoptera</taxon>
        <taxon>Ensifera</taxon>
        <taxon>Gryllidea</taxon>
        <taxon>Grylloidea</taxon>
        <taxon>Gryllidae</taxon>
        <taxon>Gryllinae</taxon>
        <taxon>Gryllus</taxon>
    </lineage>
</organism>
<feature type="region of interest" description="Disordered" evidence="3">
    <location>
        <begin position="817"/>
        <end position="853"/>
    </location>
</feature>
<dbReference type="PANTHER" id="PTHR16267">
    <property type="entry name" value="BANK1/PIK3AP1 FAMILY MEMBER"/>
    <property type="match status" value="1"/>
</dbReference>
<name>A0AAN9VYD2_9ORTH</name>
<protein>
    <recommendedName>
        <fullName evidence="4">DBB domain-containing protein</fullName>
    </recommendedName>
</protein>
<feature type="compositionally biased region" description="Polar residues" evidence="3">
    <location>
        <begin position="709"/>
        <end position="723"/>
    </location>
</feature>
<feature type="region of interest" description="Disordered" evidence="3">
    <location>
        <begin position="697"/>
        <end position="774"/>
    </location>
</feature>
<evidence type="ECO:0000313" key="6">
    <source>
        <dbReference type="Proteomes" id="UP001378592"/>
    </source>
</evidence>
<dbReference type="Pfam" id="PF14545">
    <property type="entry name" value="DBB"/>
    <property type="match status" value="1"/>
</dbReference>
<dbReference type="Gene3D" id="3.40.50.10140">
    <property type="entry name" value="Toll/interleukin-1 receptor homology (TIR) domain"/>
    <property type="match status" value="1"/>
</dbReference>
<evidence type="ECO:0000256" key="2">
    <source>
        <dbReference type="SAM" id="Coils"/>
    </source>
</evidence>
<accession>A0AAN9VYD2</accession>
<dbReference type="GO" id="GO:0005829">
    <property type="term" value="C:cytosol"/>
    <property type="evidence" value="ECO:0007669"/>
    <property type="project" value="TreeGrafter"/>
</dbReference>
<keyword evidence="2" id="KW-0175">Coiled coil</keyword>
<dbReference type="GO" id="GO:0005068">
    <property type="term" value="F:transmembrane receptor protein tyrosine kinase adaptor activity"/>
    <property type="evidence" value="ECO:0007669"/>
    <property type="project" value="TreeGrafter"/>
</dbReference>
<dbReference type="InterPro" id="IPR035897">
    <property type="entry name" value="Toll_tir_struct_dom_sf"/>
</dbReference>
<dbReference type="Pfam" id="PF18567">
    <property type="entry name" value="TIR_3"/>
    <property type="match status" value="1"/>
</dbReference>
<dbReference type="InterPro" id="IPR052446">
    <property type="entry name" value="B-cell_PI3K-Signaling_Adptrs"/>
</dbReference>
<feature type="domain" description="DBB" evidence="4">
    <location>
        <begin position="245"/>
        <end position="382"/>
    </location>
</feature>
<dbReference type="InterPro" id="IPR017893">
    <property type="entry name" value="DBB_domain"/>
</dbReference>
<feature type="compositionally biased region" description="Pro residues" evidence="3">
    <location>
        <begin position="519"/>
        <end position="529"/>
    </location>
</feature>
<dbReference type="PANTHER" id="PTHR16267:SF11">
    <property type="entry name" value="STUMPS, ISOFORM E"/>
    <property type="match status" value="1"/>
</dbReference>
<dbReference type="AlphaFoldDB" id="A0AAN9VYD2"/>
<feature type="compositionally biased region" description="Low complexity" evidence="3">
    <location>
        <begin position="736"/>
        <end position="759"/>
    </location>
</feature>
<feature type="coiled-coil region" evidence="2">
    <location>
        <begin position="651"/>
        <end position="685"/>
    </location>
</feature>
<dbReference type="InterPro" id="IPR041340">
    <property type="entry name" value="PIK3AP1_TIR"/>
</dbReference>
<feature type="region of interest" description="Disordered" evidence="3">
    <location>
        <begin position="516"/>
        <end position="554"/>
    </location>
</feature>
<evidence type="ECO:0000313" key="5">
    <source>
        <dbReference type="EMBL" id="KAK7873874.1"/>
    </source>
</evidence>
<keyword evidence="1" id="KW-0597">Phosphoprotein</keyword>
<feature type="compositionally biased region" description="Polar residues" evidence="3">
    <location>
        <begin position="841"/>
        <end position="853"/>
    </location>
</feature>
<dbReference type="GO" id="GO:0005104">
    <property type="term" value="F:fibroblast growth factor receptor binding"/>
    <property type="evidence" value="ECO:0007669"/>
    <property type="project" value="TreeGrafter"/>
</dbReference>
<dbReference type="EMBL" id="JAZDUA010000008">
    <property type="protein sequence ID" value="KAK7873874.1"/>
    <property type="molecule type" value="Genomic_DNA"/>
</dbReference>
<feature type="compositionally biased region" description="Low complexity" evidence="3">
    <location>
        <begin position="907"/>
        <end position="920"/>
    </location>
</feature>
<reference evidence="5 6" key="1">
    <citation type="submission" date="2024-03" db="EMBL/GenBank/DDBJ databases">
        <title>The genome assembly and annotation of the cricket Gryllus longicercus Weissman &amp; Gray.</title>
        <authorList>
            <person name="Szrajer S."/>
            <person name="Gray D."/>
            <person name="Ylla G."/>
        </authorList>
    </citation>
    <scope>NUCLEOTIDE SEQUENCE [LARGE SCALE GENOMIC DNA]</scope>
    <source>
        <strain evidence="5">DAG 2021-001</strain>
        <tissue evidence="5">Whole body minus gut</tissue>
    </source>
</reference>
<proteinExistence type="predicted"/>
<keyword evidence="6" id="KW-1185">Reference proteome</keyword>
<dbReference type="PROSITE" id="PS51376">
    <property type="entry name" value="DBB"/>
    <property type="match status" value="1"/>
</dbReference>
<comment type="caution">
    <text evidence="5">The sequence shown here is derived from an EMBL/GenBank/DDBJ whole genome shotgun (WGS) entry which is preliminary data.</text>
</comment>
<dbReference type="SMART" id="SM01282">
    <property type="entry name" value="DBB"/>
    <property type="match status" value="1"/>
</dbReference>
<sequence>MVVAARALCSCLGGGGAWGCGRVGGGASHRGALGGGGASAETPAAGRTRPTACAPRAVDGYVIMHAPASQPPPGGRAADMDDILIVTSRHSQAATLWINYLTKCFNSICQSRQKPPYKILNLGVEDIVGTGNMSVAMEEKMVRVKLQIVILCPQFLEHIYDNPAPASILTRLLQPDRVLAMLLGVEESNITEQHQAVLPSYQQWQRMQVKDQDESFVGDFLGAGLTILARVSRQQLAKEKALFSIVPKKVNEGQNKVILLLNEPMTKDDVVKIKVNKNGEFIDVIGAKRRNPYTLYFQIPECCLEVSMLVSIHVEKNGQDLGNRLIKCESRMRELDQLLRTSNNPLDFMCQTLGFSPGDREHLDNFLVTSFQRNLPPHFNLLQTPGDCHQHRTHASPEEYPTLLHFAARFGLEKFAWQLLECPGGTLACEIRNVCDLTPAEMAEAANHPKLAHILRGYMQMTEFTIMYDMLGKMSEGNPKNDSSNYRIPRRLSDTYQIPQSTRTLVDIYDQVPSVVRPITPPPASPKPPTNESEGYMEMLPRNPGSSNNSTKNFGSQNLAPVMFELSETLSVKSSPSEATQKISSQCNLDQISLESAHDEKLLQTGVNIKKSTEHVSQGVQDELLEIINDFKNNVHTLSEVERLVENWKNRNDVQRSFKEKQEQLNQMREQYQVLQQQMKSQMKRPTPFDRIRKIFRGKPKAEQKDSSSENSCTNTPEGNNKQVHPECGTGCTRPMSSLSIHSISSSSSGRMSTLSGCSGTSMGDSGTHSDTDDRKAPFCPVELTKTVGAMPNYAIPPAPRVVMSFTSPMESCITKIENRPPEPVPRPESDPYISPEETPSYMNTGETPRKQSIWSETEERISVMISANSTNTEVVNQDQNKRISEPEYLEALPINNSEYVNISYSTETTSKTEQSQSEQNDATDSMPEYMNVTVGNISAPPVPPRGMF</sequence>
<feature type="compositionally biased region" description="Polar residues" evidence="3">
    <location>
        <begin position="544"/>
        <end position="554"/>
    </location>
</feature>